<comment type="caution">
    <text evidence="2">The sequence shown here is derived from an EMBL/GenBank/DDBJ whole genome shotgun (WGS) entry which is preliminary data.</text>
</comment>
<evidence type="ECO:0000313" key="3">
    <source>
        <dbReference type="Proteomes" id="UP001459277"/>
    </source>
</evidence>
<evidence type="ECO:0000313" key="2">
    <source>
        <dbReference type="EMBL" id="KAL0004888.1"/>
    </source>
</evidence>
<accession>A0AAW2D5A1</accession>
<organism evidence="2 3">
    <name type="scientific">Lithocarpus litseifolius</name>
    <dbReference type="NCBI Taxonomy" id="425828"/>
    <lineage>
        <taxon>Eukaryota</taxon>
        <taxon>Viridiplantae</taxon>
        <taxon>Streptophyta</taxon>
        <taxon>Embryophyta</taxon>
        <taxon>Tracheophyta</taxon>
        <taxon>Spermatophyta</taxon>
        <taxon>Magnoliopsida</taxon>
        <taxon>eudicotyledons</taxon>
        <taxon>Gunneridae</taxon>
        <taxon>Pentapetalae</taxon>
        <taxon>rosids</taxon>
        <taxon>fabids</taxon>
        <taxon>Fagales</taxon>
        <taxon>Fagaceae</taxon>
        <taxon>Lithocarpus</taxon>
    </lineage>
</organism>
<protein>
    <submittedName>
        <fullName evidence="2">Uncharacterized protein</fullName>
    </submittedName>
</protein>
<dbReference type="EMBL" id="JAZDWU010000004">
    <property type="protein sequence ID" value="KAL0004888.1"/>
    <property type="molecule type" value="Genomic_DNA"/>
</dbReference>
<feature type="region of interest" description="Disordered" evidence="1">
    <location>
        <begin position="116"/>
        <end position="135"/>
    </location>
</feature>
<name>A0AAW2D5A1_9ROSI</name>
<gene>
    <name evidence="2" type="ORF">SO802_012449</name>
</gene>
<dbReference type="AlphaFoldDB" id="A0AAW2D5A1"/>
<evidence type="ECO:0000256" key="1">
    <source>
        <dbReference type="SAM" id="MobiDB-lite"/>
    </source>
</evidence>
<sequence>MGFKDAENSAKEIVFQAQKLGFAEGWMATLNAIGLPKTSLFRDVDRISLPKDLPIEAQAQEQLKDNNEEEEADSPSMMELSWQIDSHVVVLDEENPTTSVPTEMQGAAQPRVELTPPVTSEIHSTNPIVPQDPTV</sequence>
<proteinExistence type="predicted"/>
<feature type="compositionally biased region" description="Polar residues" evidence="1">
    <location>
        <begin position="117"/>
        <end position="135"/>
    </location>
</feature>
<dbReference type="Proteomes" id="UP001459277">
    <property type="component" value="Unassembled WGS sequence"/>
</dbReference>
<reference evidence="2 3" key="1">
    <citation type="submission" date="2024-01" db="EMBL/GenBank/DDBJ databases">
        <title>A telomere-to-telomere, gap-free genome of sweet tea (Lithocarpus litseifolius).</title>
        <authorList>
            <person name="Zhou J."/>
        </authorList>
    </citation>
    <scope>NUCLEOTIDE SEQUENCE [LARGE SCALE GENOMIC DNA]</scope>
    <source>
        <strain evidence="2">Zhou-2022a</strain>
        <tissue evidence="2">Leaf</tissue>
    </source>
</reference>
<keyword evidence="3" id="KW-1185">Reference proteome</keyword>